<keyword evidence="4" id="KW-1185">Reference proteome</keyword>
<evidence type="ECO:0000259" key="2">
    <source>
        <dbReference type="Pfam" id="PF12172"/>
    </source>
</evidence>
<sequence>MTSPPLQIPMVDYLVLEAGKPPHLKANRCVECSALFFDRRNACARCGSRTFESKDLERTGFLRSFTIVHRAAPKVPAPYVSAVVDLDGGGVIKANLVGVEPDPAYVKLGGRVRLTTFVVGTDDDGTDAVAFGFEQEQ</sequence>
<protein>
    <submittedName>
        <fullName evidence="3">OB-fold domain-containing protein</fullName>
    </submittedName>
</protein>
<feature type="domain" description="ChsH2 C-terminal OB-fold" evidence="1">
    <location>
        <begin position="55"/>
        <end position="115"/>
    </location>
</feature>
<dbReference type="RefSeq" id="WP_317545614.1">
    <property type="nucleotide sequence ID" value="NZ_JAWLKB010000032.1"/>
</dbReference>
<dbReference type="InterPro" id="IPR022002">
    <property type="entry name" value="ChsH2_Znr"/>
</dbReference>
<accession>A0ABU4C3S4</accession>
<dbReference type="Pfam" id="PF01796">
    <property type="entry name" value="OB_ChsH2_C"/>
    <property type="match status" value="1"/>
</dbReference>
<dbReference type="Proteomes" id="UP001185927">
    <property type="component" value="Unassembled WGS sequence"/>
</dbReference>
<dbReference type="PANTHER" id="PTHR34075">
    <property type="entry name" value="BLR3430 PROTEIN"/>
    <property type="match status" value="1"/>
</dbReference>
<dbReference type="Pfam" id="PF12172">
    <property type="entry name" value="zf-ChsH2"/>
    <property type="match status" value="1"/>
</dbReference>
<dbReference type="PANTHER" id="PTHR34075:SF5">
    <property type="entry name" value="BLR3430 PROTEIN"/>
    <property type="match status" value="1"/>
</dbReference>
<evidence type="ECO:0000259" key="1">
    <source>
        <dbReference type="Pfam" id="PF01796"/>
    </source>
</evidence>
<organism evidence="3 4">
    <name type="scientific">Rhodococcus globerulus</name>
    <dbReference type="NCBI Taxonomy" id="33008"/>
    <lineage>
        <taxon>Bacteria</taxon>
        <taxon>Bacillati</taxon>
        <taxon>Actinomycetota</taxon>
        <taxon>Actinomycetes</taxon>
        <taxon>Mycobacteriales</taxon>
        <taxon>Nocardiaceae</taxon>
        <taxon>Rhodococcus</taxon>
    </lineage>
</organism>
<proteinExistence type="predicted"/>
<reference evidence="3 4" key="1">
    <citation type="submission" date="2023-10" db="EMBL/GenBank/DDBJ databases">
        <title>Development of a sustainable strategy for remediation of hydrocarbon-contaminated territories based on the waste exchange concept.</title>
        <authorList>
            <person name="Krivoruchko A."/>
        </authorList>
    </citation>
    <scope>NUCLEOTIDE SEQUENCE [LARGE SCALE GENOMIC DNA]</scope>
    <source>
        <strain evidence="3 4">IEGM 1203</strain>
    </source>
</reference>
<comment type="caution">
    <text evidence="3">The sequence shown here is derived from an EMBL/GenBank/DDBJ whole genome shotgun (WGS) entry which is preliminary data.</text>
</comment>
<feature type="domain" description="ChsH2 rubredoxin-like zinc ribbon" evidence="2">
    <location>
        <begin position="17"/>
        <end position="52"/>
    </location>
</feature>
<dbReference type="InterPro" id="IPR052513">
    <property type="entry name" value="Thioester_dehydratase-like"/>
</dbReference>
<evidence type="ECO:0000313" key="4">
    <source>
        <dbReference type="Proteomes" id="UP001185927"/>
    </source>
</evidence>
<dbReference type="SUPFAM" id="SSF50249">
    <property type="entry name" value="Nucleic acid-binding proteins"/>
    <property type="match status" value="1"/>
</dbReference>
<evidence type="ECO:0000313" key="3">
    <source>
        <dbReference type="EMBL" id="MDV6271153.1"/>
    </source>
</evidence>
<dbReference type="InterPro" id="IPR002878">
    <property type="entry name" value="ChsH2_C"/>
</dbReference>
<dbReference type="EMBL" id="JAWLKB010000032">
    <property type="protein sequence ID" value="MDV6271153.1"/>
    <property type="molecule type" value="Genomic_DNA"/>
</dbReference>
<gene>
    <name evidence="3" type="ORF">R3Q16_31485</name>
</gene>
<name>A0ABU4C3S4_RHOGO</name>
<dbReference type="InterPro" id="IPR012340">
    <property type="entry name" value="NA-bd_OB-fold"/>
</dbReference>